<protein>
    <submittedName>
        <fullName evidence="1">Uncharacterized protein</fullName>
    </submittedName>
</protein>
<dbReference type="AlphaFoldDB" id="A0A540K3D6"/>
<gene>
    <name evidence="1" type="ORF">C1H46_045698</name>
</gene>
<dbReference type="EMBL" id="VIEB01009478">
    <property type="protein sequence ID" value="TQD68769.1"/>
    <property type="molecule type" value="Genomic_DNA"/>
</dbReference>
<dbReference type="Proteomes" id="UP000315295">
    <property type="component" value="Unassembled WGS sequence"/>
</dbReference>
<sequence length="116" mass="12763">MVLYGGEHMDTVHQRLPLHLLRLLSGHQDNAGLRPVNARHRLRLQGLRSQLWRPLWPPLLVLRQVAKALVGPPGRGGPVLFGLFSNVGRRRRRYSPASGACDVSVHVLGGSCGVVL</sequence>
<proteinExistence type="predicted"/>
<comment type="caution">
    <text evidence="1">The sequence shown here is derived from an EMBL/GenBank/DDBJ whole genome shotgun (WGS) entry which is preliminary data.</text>
</comment>
<keyword evidence="2" id="KW-1185">Reference proteome</keyword>
<organism evidence="1 2">
    <name type="scientific">Malus baccata</name>
    <name type="common">Siberian crab apple</name>
    <name type="synonym">Pyrus baccata</name>
    <dbReference type="NCBI Taxonomy" id="106549"/>
    <lineage>
        <taxon>Eukaryota</taxon>
        <taxon>Viridiplantae</taxon>
        <taxon>Streptophyta</taxon>
        <taxon>Embryophyta</taxon>
        <taxon>Tracheophyta</taxon>
        <taxon>Spermatophyta</taxon>
        <taxon>Magnoliopsida</taxon>
        <taxon>eudicotyledons</taxon>
        <taxon>Gunneridae</taxon>
        <taxon>Pentapetalae</taxon>
        <taxon>rosids</taxon>
        <taxon>fabids</taxon>
        <taxon>Rosales</taxon>
        <taxon>Rosaceae</taxon>
        <taxon>Amygdaloideae</taxon>
        <taxon>Maleae</taxon>
        <taxon>Malus</taxon>
    </lineage>
</organism>
<accession>A0A540K3D6</accession>
<evidence type="ECO:0000313" key="1">
    <source>
        <dbReference type="EMBL" id="TQD68769.1"/>
    </source>
</evidence>
<reference evidence="1 2" key="1">
    <citation type="journal article" date="2019" name="G3 (Bethesda)">
        <title>Sequencing of a Wild Apple (Malus baccata) Genome Unravels the Differences Between Cultivated and Wild Apple Species Regarding Disease Resistance and Cold Tolerance.</title>
        <authorList>
            <person name="Chen X."/>
        </authorList>
    </citation>
    <scope>NUCLEOTIDE SEQUENCE [LARGE SCALE GENOMIC DNA]</scope>
    <source>
        <strain evidence="2">cv. Shandingzi</strain>
        <tissue evidence="1">Leaves</tissue>
    </source>
</reference>
<name>A0A540K3D6_MALBA</name>
<evidence type="ECO:0000313" key="2">
    <source>
        <dbReference type="Proteomes" id="UP000315295"/>
    </source>
</evidence>